<proteinExistence type="predicted"/>
<feature type="compositionally biased region" description="Low complexity" evidence="1">
    <location>
        <begin position="608"/>
        <end position="623"/>
    </location>
</feature>
<dbReference type="Proteomes" id="UP001287286">
    <property type="component" value="Unassembled WGS sequence"/>
</dbReference>
<evidence type="ECO:0000313" key="3">
    <source>
        <dbReference type="Proteomes" id="UP001287286"/>
    </source>
</evidence>
<gene>
    <name evidence="2" type="ORF">Purlil1_14100</name>
</gene>
<sequence>MTLLQLKSNAPGLPGPYIQENLGPYRILDEAKLDDCTVVLAIGGKAKRRLVPLGTAPQDAYAVSLRKLGGRTLVLDGEMHLQPGTKIPRIIGGPQPGHYTYHLMRPPRKASQFAFGLYCDVLAMFSDLVIIFVEDFGGAERVLRFICFWMRCAKAKNFPFQSRVLCVSTAPAATHLDEFNIMAAMSMELRRDEPAVSYSAADIKSIMQRCFALVRVIDPVDLSKAFWQNPLSASTVMAGSQRTPLPRSTAVIRAAIASYAEQPVAAFNAFFACRTSRPLPRRFEENLIEFIEKSRGIVQDHASIVASALAMDAHTDGGMQKNQSIFKAVPPTAEDCQLVLGGTDPKNTISALKRLHRAIGLGTIPISEYFGSVVAQDSGIFFAFSLFIEDWSLPDCEYHVLRLKDQKFAKKCVSFGPNLTWNLSDVIRYNKGSVLVSTCGVCISNYDTYKDMELESTNRPGTIVRAEDLCNPQSIQAAASKLISSLFYIELATLPRFYTSPQKCTLRVLCRLQPGEALRQLLGKLVRERALLMYQGDDTHAHKERFCTEDALRRCSSGQPFSRSFVVHALSPDTRIAVGLNYTDGRTLSLSKCPYRLKDLVADQGLGSSVPENAASPSPSVPAEEPRGLQVTKRLDELIQTIKLLI</sequence>
<keyword evidence="3" id="KW-1185">Reference proteome</keyword>
<dbReference type="EMBL" id="JAWRVI010000465">
    <property type="protein sequence ID" value="KAK4064727.1"/>
    <property type="molecule type" value="Genomic_DNA"/>
</dbReference>
<reference evidence="2 3" key="1">
    <citation type="journal article" date="2024" name="Microbiol. Resour. Announc.">
        <title>Genome annotations for the ascomycete fungi Trichoderma harzianum, Trichoderma aggressivum, and Purpureocillium lilacinum.</title>
        <authorList>
            <person name="Beijen E.P.W."/>
            <person name="Ohm R.A."/>
        </authorList>
    </citation>
    <scope>NUCLEOTIDE SEQUENCE [LARGE SCALE GENOMIC DNA]</scope>
    <source>
        <strain evidence="2 3">CBS 150709</strain>
    </source>
</reference>
<name>A0ABR0BC90_PURLI</name>
<comment type="caution">
    <text evidence="2">The sequence shown here is derived from an EMBL/GenBank/DDBJ whole genome shotgun (WGS) entry which is preliminary data.</text>
</comment>
<organism evidence="2 3">
    <name type="scientific">Purpureocillium lilacinum</name>
    <name type="common">Paecilomyces lilacinus</name>
    <dbReference type="NCBI Taxonomy" id="33203"/>
    <lineage>
        <taxon>Eukaryota</taxon>
        <taxon>Fungi</taxon>
        <taxon>Dikarya</taxon>
        <taxon>Ascomycota</taxon>
        <taxon>Pezizomycotina</taxon>
        <taxon>Sordariomycetes</taxon>
        <taxon>Hypocreomycetidae</taxon>
        <taxon>Hypocreales</taxon>
        <taxon>Ophiocordycipitaceae</taxon>
        <taxon>Purpureocillium</taxon>
    </lineage>
</organism>
<accession>A0ABR0BC90</accession>
<evidence type="ECO:0000313" key="2">
    <source>
        <dbReference type="EMBL" id="KAK4064727.1"/>
    </source>
</evidence>
<protein>
    <submittedName>
        <fullName evidence="2">Uncharacterized protein</fullName>
    </submittedName>
</protein>
<feature type="region of interest" description="Disordered" evidence="1">
    <location>
        <begin position="608"/>
        <end position="628"/>
    </location>
</feature>
<evidence type="ECO:0000256" key="1">
    <source>
        <dbReference type="SAM" id="MobiDB-lite"/>
    </source>
</evidence>